<protein>
    <recommendedName>
        <fullName evidence="3">NTF2 domain-containing protein</fullName>
    </recommendedName>
</protein>
<keyword evidence="1" id="KW-0813">Transport</keyword>
<dbReference type="GO" id="GO:0051028">
    <property type="term" value="P:mRNA transport"/>
    <property type="evidence" value="ECO:0007669"/>
    <property type="project" value="UniProtKB-UniRule"/>
</dbReference>
<dbReference type="Proteomes" id="UP000834106">
    <property type="component" value="Chromosome 3"/>
</dbReference>
<comment type="subcellular location">
    <subcellularLocation>
        <location evidence="1">Cytoplasm</location>
    </subcellularLocation>
    <subcellularLocation>
        <location evidence="1">Nucleus</location>
    </subcellularLocation>
</comment>
<keyword evidence="1" id="KW-0539">Nucleus</keyword>
<dbReference type="GO" id="GO:0006913">
    <property type="term" value="P:nucleocytoplasmic transport"/>
    <property type="evidence" value="ECO:0007669"/>
    <property type="project" value="UniProtKB-UniRule"/>
</dbReference>
<evidence type="ECO:0000313" key="5">
    <source>
        <dbReference type="Proteomes" id="UP000834106"/>
    </source>
</evidence>
<accession>A0AAD1YWQ7</accession>
<evidence type="ECO:0000313" key="4">
    <source>
        <dbReference type="EMBL" id="CAI9758525.1"/>
    </source>
</evidence>
<feature type="region of interest" description="Disordered" evidence="2">
    <location>
        <begin position="87"/>
        <end position="114"/>
    </location>
</feature>
<dbReference type="EMBL" id="OU503038">
    <property type="protein sequence ID" value="CAI9758525.1"/>
    <property type="molecule type" value="Genomic_DNA"/>
</dbReference>
<dbReference type="SUPFAM" id="SSF54427">
    <property type="entry name" value="NTF2-like"/>
    <property type="match status" value="1"/>
</dbReference>
<evidence type="ECO:0000259" key="3">
    <source>
        <dbReference type="PROSITE" id="PS50177"/>
    </source>
</evidence>
<keyword evidence="1" id="KW-0653">Protein transport</keyword>
<dbReference type="InterPro" id="IPR018222">
    <property type="entry name" value="Nuclear_transport_factor_2_euk"/>
</dbReference>
<keyword evidence="1" id="KW-0963">Cytoplasm</keyword>
<sequence>MDPNAVAKAFVEHYYSTFDANRAWLSNLYQEGSMLTFEGQKTMVSNNSGQAHEPPLPAVPAPNHHRRLSALWPSWWHARLRLWQPQARGRTARPQIQSDVPFDANSTRKLLRVE</sequence>
<dbReference type="InterPro" id="IPR032710">
    <property type="entry name" value="NTF2-like_dom_sf"/>
</dbReference>
<keyword evidence="5" id="KW-1185">Reference proteome</keyword>
<comment type="function">
    <text evidence="1">Has a role in nuclear-cytoplasmic transport of proteins and mRNAs.</text>
</comment>
<dbReference type="GO" id="GO:0005737">
    <property type="term" value="C:cytoplasm"/>
    <property type="evidence" value="ECO:0007669"/>
    <property type="project" value="UniProtKB-SubCell"/>
</dbReference>
<dbReference type="Pfam" id="PF02136">
    <property type="entry name" value="NTF2"/>
    <property type="match status" value="1"/>
</dbReference>
<dbReference type="InterPro" id="IPR002075">
    <property type="entry name" value="NTF2_dom"/>
</dbReference>
<dbReference type="InterPro" id="IPR045875">
    <property type="entry name" value="NTF2"/>
</dbReference>
<feature type="domain" description="NTF2" evidence="3">
    <location>
        <begin position="6"/>
        <end position="40"/>
    </location>
</feature>
<dbReference type="PANTHER" id="PTHR12612">
    <property type="entry name" value="NUCLEAR TRANSPORT FACTOR 2"/>
    <property type="match status" value="1"/>
</dbReference>
<reference evidence="4" key="1">
    <citation type="submission" date="2023-05" db="EMBL/GenBank/DDBJ databases">
        <authorList>
            <person name="Huff M."/>
        </authorList>
    </citation>
    <scope>NUCLEOTIDE SEQUENCE</scope>
</reference>
<organism evidence="4 5">
    <name type="scientific">Fraxinus pennsylvanica</name>
    <dbReference type="NCBI Taxonomy" id="56036"/>
    <lineage>
        <taxon>Eukaryota</taxon>
        <taxon>Viridiplantae</taxon>
        <taxon>Streptophyta</taxon>
        <taxon>Embryophyta</taxon>
        <taxon>Tracheophyta</taxon>
        <taxon>Spermatophyta</taxon>
        <taxon>Magnoliopsida</taxon>
        <taxon>eudicotyledons</taxon>
        <taxon>Gunneridae</taxon>
        <taxon>Pentapetalae</taxon>
        <taxon>asterids</taxon>
        <taxon>lamiids</taxon>
        <taxon>Lamiales</taxon>
        <taxon>Oleaceae</taxon>
        <taxon>Oleeae</taxon>
        <taxon>Fraxinus</taxon>
    </lineage>
</organism>
<gene>
    <name evidence="4" type="ORF">FPE_LOCUS5955</name>
</gene>
<dbReference type="GO" id="GO:0015031">
    <property type="term" value="P:protein transport"/>
    <property type="evidence" value="ECO:0007669"/>
    <property type="project" value="UniProtKB-KW"/>
</dbReference>
<proteinExistence type="predicted"/>
<evidence type="ECO:0000256" key="1">
    <source>
        <dbReference type="RuleBase" id="RU369002"/>
    </source>
</evidence>
<dbReference type="AlphaFoldDB" id="A0AAD1YWQ7"/>
<dbReference type="Gene3D" id="3.10.450.50">
    <property type="match status" value="1"/>
</dbReference>
<evidence type="ECO:0000256" key="2">
    <source>
        <dbReference type="SAM" id="MobiDB-lite"/>
    </source>
</evidence>
<dbReference type="GO" id="GO:0005634">
    <property type="term" value="C:nucleus"/>
    <property type="evidence" value="ECO:0007669"/>
    <property type="project" value="UniProtKB-SubCell"/>
</dbReference>
<dbReference type="PROSITE" id="PS50177">
    <property type="entry name" value="NTF2_DOMAIN"/>
    <property type="match status" value="1"/>
</dbReference>
<feature type="compositionally biased region" description="Polar residues" evidence="2">
    <location>
        <begin position="94"/>
        <end position="108"/>
    </location>
</feature>
<name>A0AAD1YWQ7_9LAMI</name>